<feature type="domain" description="DNA mismatch repair proteins mutS family" evidence="5">
    <location>
        <begin position="350"/>
        <end position="543"/>
    </location>
</feature>
<protein>
    <recommendedName>
        <fullName evidence="5">DNA mismatch repair proteins mutS family domain-containing protein</fullName>
    </recommendedName>
</protein>
<keyword evidence="3" id="KW-0238">DNA-binding</keyword>
<dbReference type="EMBL" id="DXBJ01000033">
    <property type="protein sequence ID" value="HIZ57926.1"/>
    <property type="molecule type" value="Genomic_DNA"/>
</dbReference>
<evidence type="ECO:0000256" key="1">
    <source>
        <dbReference type="ARBA" id="ARBA00022741"/>
    </source>
</evidence>
<evidence type="ECO:0000256" key="2">
    <source>
        <dbReference type="ARBA" id="ARBA00022840"/>
    </source>
</evidence>
<dbReference type="SMART" id="SM00534">
    <property type="entry name" value="MUTSac"/>
    <property type="match status" value="1"/>
</dbReference>
<dbReference type="AlphaFoldDB" id="A0A9D2JLL3"/>
<proteinExistence type="predicted"/>
<organism evidence="6 7">
    <name type="scientific">Candidatus Faecalibacterium gallistercoris</name>
    <dbReference type="NCBI Taxonomy" id="2838579"/>
    <lineage>
        <taxon>Bacteria</taxon>
        <taxon>Bacillati</taxon>
        <taxon>Bacillota</taxon>
        <taxon>Clostridia</taxon>
        <taxon>Eubacteriales</taxon>
        <taxon>Oscillospiraceae</taxon>
        <taxon>Faecalibacterium</taxon>
    </lineage>
</organism>
<dbReference type="Gene3D" id="3.40.50.300">
    <property type="entry name" value="P-loop containing nucleotide triphosphate hydrolases"/>
    <property type="match status" value="1"/>
</dbReference>
<feature type="compositionally biased region" description="Basic and acidic residues" evidence="4">
    <location>
        <begin position="1"/>
        <end position="12"/>
    </location>
</feature>
<dbReference type="SUPFAM" id="SSF52540">
    <property type="entry name" value="P-loop containing nucleoside triphosphate hydrolases"/>
    <property type="match status" value="1"/>
</dbReference>
<evidence type="ECO:0000313" key="6">
    <source>
        <dbReference type="EMBL" id="HIZ57926.1"/>
    </source>
</evidence>
<reference evidence="6" key="2">
    <citation type="submission" date="2021-04" db="EMBL/GenBank/DDBJ databases">
        <authorList>
            <person name="Gilroy R."/>
        </authorList>
    </citation>
    <scope>NUCLEOTIDE SEQUENCE</scope>
    <source>
        <strain evidence="6">ChiBcec16-3735</strain>
    </source>
</reference>
<dbReference type="InterPro" id="IPR027417">
    <property type="entry name" value="P-loop_NTPase"/>
</dbReference>
<gene>
    <name evidence="6" type="ORF">H9725_05010</name>
</gene>
<dbReference type="Pfam" id="PF00488">
    <property type="entry name" value="MutS_V"/>
    <property type="match status" value="1"/>
</dbReference>
<dbReference type="GO" id="GO:0140664">
    <property type="term" value="F:ATP-dependent DNA damage sensor activity"/>
    <property type="evidence" value="ECO:0007669"/>
    <property type="project" value="InterPro"/>
</dbReference>
<comment type="caution">
    <text evidence="6">The sequence shown here is derived from an EMBL/GenBank/DDBJ whole genome shotgun (WGS) entry which is preliminary data.</text>
</comment>
<dbReference type="GO" id="GO:0006298">
    <property type="term" value="P:mismatch repair"/>
    <property type="evidence" value="ECO:0007669"/>
    <property type="project" value="InterPro"/>
</dbReference>
<feature type="region of interest" description="Disordered" evidence="4">
    <location>
        <begin position="1"/>
        <end position="26"/>
    </location>
</feature>
<name>A0A9D2JLL3_9FIRM</name>
<accession>A0A9D2JLL3</accession>
<dbReference type="Proteomes" id="UP000824065">
    <property type="component" value="Unassembled WGS sequence"/>
</dbReference>
<reference evidence="6" key="1">
    <citation type="journal article" date="2021" name="PeerJ">
        <title>Extensive microbial diversity within the chicken gut microbiome revealed by metagenomics and culture.</title>
        <authorList>
            <person name="Gilroy R."/>
            <person name="Ravi A."/>
            <person name="Getino M."/>
            <person name="Pursley I."/>
            <person name="Horton D.L."/>
            <person name="Alikhan N.F."/>
            <person name="Baker D."/>
            <person name="Gharbi K."/>
            <person name="Hall N."/>
            <person name="Watson M."/>
            <person name="Adriaenssens E.M."/>
            <person name="Foster-Nyarko E."/>
            <person name="Jarju S."/>
            <person name="Secka A."/>
            <person name="Antonio M."/>
            <person name="Oren A."/>
            <person name="Chaudhuri R.R."/>
            <person name="La Ragione R."/>
            <person name="Hildebrand F."/>
            <person name="Pallen M.J."/>
        </authorList>
    </citation>
    <scope>NUCLEOTIDE SEQUENCE</scope>
    <source>
        <strain evidence="6">ChiBcec16-3735</strain>
    </source>
</reference>
<dbReference type="InterPro" id="IPR000432">
    <property type="entry name" value="DNA_mismatch_repair_MutS_C"/>
</dbReference>
<evidence type="ECO:0000259" key="5">
    <source>
        <dbReference type="SMART" id="SM00534"/>
    </source>
</evidence>
<dbReference type="PANTHER" id="PTHR11361:SF34">
    <property type="entry name" value="DNA MISMATCH REPAIR PROTEIN MSH1, MITOCHONDRIAL"/>
    <property type="match status" value="1"/>
</dbReference>
<dbReference type="InterPro" id="IPR045076">
    <property type="entry name" value="MutS"/>
</dbReference>
<dbReference type="GO" id="GO:0005829">
    <property type="term" value="C:cytosol"/>
    <property type="evidence" value="ECO:0007669"/>
    <property type="project" value="TreeGrafter"/>
</dbReference>
<evidence type="ECO:0000256" key="3">
    <source>
        <dbReference type="ARBA" id="ARBA00023125"/>
    </source>
</evidence>
<dbReference type="GO" id="GO:0030983">
    <property type="term" value="F:mismatched DNA binding"/>
    <property type="evidence" value="ECO:0007669"/>
    <property type="project" value="InterPro"/>
</dbReference>
<keyword evidence="1" id="KW-0547">Nucleotide-binding</keyword>
<dbReference type="GO" id="GO:0005524">
    <property type="term" value="F:ATP binding"/>
    <property type="evidence" value="ECO:0007669"/>
    <property type="project" value="UniProtKB-KW"/>
</dbReference>
<evidence type="ECO:0000256" key="4">
    <source>
        <dbReference type="SAM" id="MobiDB-lite"/>
    </source>
</evidence>
<evidence type="ECO:0000313" key="7">
    <source>
        <dbReference type="Proteomes" id="UP000824065"/>
    </source>
</evidence>
<sequence length="555" mass="61408">MPDKTQGGRESFRLLYPPHKPARGTPVPDSSFFHTLQIDQMVSVRRESWRGLPDLRLEQFYTTDTEVLAWRLDVVADLVESEALRGLIRDALPLLRDAAEMRKVLNSSSSTVESSLASVRYLELYLELVELFHARLADAPIRSAGFAALRDEVEARRQSADYRALTAQLEKTQYQIGHVKSIALGINLDGTLRVTEVGLLALNTEKYRQGSVLDKLLGRDKSDPMVCISGFANLAKTAREEEKHALDQAVCRALDNAFAKTIRSWEPVIDQYFRDETSFFIGLLDDFRFLSAASAFLLELRGRGCALCRPAIRPMEDKALRLQDVYNPMLVLRSEGQAVVANDFTYDDRGRFYLVTGPNHGGKSIFCYSVGMAQALFQLGLLVPARAAVMSPVRCIFTHFPASDEDNYGKGRLESECARMSRILTQLQGDDLLLMDESFSSTSLLEGSFIAGEVLSAIAVIGCGGVYVTHIHELTQQVARFNAVPGRTGCIDNLVAQMENVADGTRSYRVLRTTPDGLSYARDIARKYGLSCEEILAAHGIRPAPQAAGAAKNPV</sequence>
<keyword evidence="2" id="KW-0067">ATP-binding</keyword>
<dbReference type="PANTHER" id="PTHR11361">
    <property type="entry name" value="DNA MISMATCH REPAIR PROTEIN MUTS FAMILY MEMBER"/>
    <property type="match status" value="1"/>
</dbReference>